<feature type="transmembrane region" description="Helical" evidence="13">
    <location>
        <begin position="118"/>
        <end position="136"/>
    </location>
</feature>
<feature type="site" description="Primary proton donor" evidence="11">
    <location>
        <position position="128"/>
    </location>
</feature>
<dbReference type="GO" id="GO:0007602">
    <property type="term" value="P:phototransduction"/>
    <property type="evidence" value="ECO:0007669"/>
    <property type="project" value="UniProtKB-KW"/>
</dbReference>
<keyword evidence="10" id="KW-0675">Receptor</keyword>
<evidence type="ECO:0000256" key="8">
    <source>
        <dbReference type="ARBA" id="ARBA00022991"/>
    </source>
</evidence>
<evidence type="ECO:0000313" key="15">
    <source>
        <dbReference type="EMBL" id="AGH44034.1"/>
    </source>
</evidence>
<protein>
    <submittedName>
        <fullName evidence="15">Bacteriorhodopsin</fullName>
    </submittedName>
</protein>
<keyword evidence="6 12" id="KW-0681">Retinal protein</keyword>
<evidence type="ECO:0000256" key="11">
    <source>
        <dbReference type="PIRSR" id="PIRSR038142-1"/>
    </source>
</evidence>
<keyword evidence="14" id="KW-0732">Signal</keyword>
<comment type="subcellular location">
    <subcellularLocation>
        <location evidence="1">Membrane</location>
        <topology evidence="1">Multi-pass membrane protein</topology>
    </subcellularLocation>
</comment>
<keyword evidence="3" id="KW-0600">Photoreceptor protein</keyword>
<feature type="signal peptide" evidence="14">
    <location>
        <begin position="1"/>
        <end position="39"/>
    </location>
</feature>
<name>K7A733_9ALTE</name>
<gene>
    <name evidence="15" type="ORF">C427_1925</name>
</gene>
<dbReference type="STRING" id="1129794.C427_1925"/>
<dbReference type="SMART" id="SM01021">
    <property type="entry name" value="Bac_rhodopsin"/>
    <property type="match status" value="1"/>
</dbReference>
<dbReference type="OrthoDB" id="30586at2"/>
<keyword evidence="5 13" id="KW-0812">Transmembrane</keyword>
<feature type="site" description="Responsible for spectral tuning" evidence="11">
    <location>
        <position position="125"/>
    </location>
</feature>
<evidence type="ECO:0000256" key="9">
    <source>
        <dbReference type="ARBA" id="ARBA00023136"/>
    </source>
</evidence>
<evidence type="ECO:0000256" key="14">
    <source>
        <dbReference type="SAM" id="SignalP"/>
    </source>
</evidence>
<evidence type="ECO:0000256" key="1">
    <source>
        <dbReference type="ARBA" id="ARBA00004141"/>
    </source>
</evidence>
<evidence type="ECO:0000256" key="6">
    <source>
        <dbReference type="ARBA" id="ARBA00022925"/>
    </source>
</evidence>
<evidence type="ECO:0000256" key="13">
    <source>
        <dbReference type="SAM" id="Phobius"/>
    </source>
</evidence>
<dbReference type="InterPro" id="IPR017402">
    <property type="entry name" value="Proteorhodopsin"/>
</dbReference>
<accession>K7A733</accession>
<evidence type="ECO:0000256" key="4">
    <source>
        <dbReference type="ARBA" id="ARBA00022606"/>
    </source>
</evidence>
<feature type="transmembrane region" description="Helical" evidence="13">
    <location>
        <begin position="166"/>
        <end position="188"/>
    </location>
</feature>
<dbReference type="GO" id="GO:0016020">
    <property type="term" value="C:membrane"/>
    <property type="evidence" value="ECO:0007669"/>
    <property type="project" value="UniProtKB-SubCell"/>
</dbReference>
<evidence type="ECO:0000256" key="12">
    <source>
        <dbReference type="PIRSR" id="PIRSR038142-50"/>
    </source>
</evidence>
<dbReference type="GO" id="GO:0009881">
    <property type="term" value="F:photoreceptor activity"/>
    <property type="evidence" value="ECO:0007669"/>
    <property type="project" value="UniProtKB-KW"/>
</dbReference>
<dbReference type="PATRIC" id="fig|1129794.4.peg.1906"/>
<dbReference type="SUPFAM" id="SSF81321">
    <property type="entry name" value="Family A G protein-coupled receptor-like"/>
    <property type="match status" value="1"/>
</dbReference>
<dbReference type="Pfam" id="PF01036">
    <property type="entry name" value="Bac_rhodopsin"/>
    <property type="match status" value="1"/>
</dbReference>
<feature type="modified residue" description="N6-(retinylidene)lysine" evidence="12">
    <location>
        <position position="255"/>
    </location>
</feature>
<feature type="transmembrane region" description="Helical" evidence="13">
    <location>
        <begin position="209"/>
        <end position="230"/>
    </location>
</feature>
<dbReference type="HOGENOM" id="CLU_054785_3_0_6"/>
<dbReference type="AlphaFoldDB" id="K7A733"/>
<feature type="transmembrane region" description="Helical" evidence="13">
    <location>
        <begin position="245"/>
        <end position="266"/>
    </location>
</feature>
<dbReference type="eggNOG" id="COG5524">
    <property type="taxonomic scope" value="Bacteria"/>
</dbReference>
<keyword evidence="8 12" id="KW-0157">Chromophore</keyword>
<sequence>MINNIFNKGKGFSLSLASFKVKTVLTLLFLFLLPTFAHAAANLKSDDFVGISFWLISMALMASTVFFLWETQSVTAKWKTSLVVSALVTFIAAVHYFYMRDVWVATQSTPTVYRYIDWLLTVPLLMIEFYLILRAIGVASSGIFWRLLIGTLVMLIPGYMAESGYLNITVGFVIGMLGWFYILYEIFLGEAGKAAEATASDAVKFAYKAMRWIVTVGWAIYPIGYVFGYMTGSTDGAANQEVLNIVYNLADLVNKIAFGLLIWYAATSESQALTEK</sequence>
<dbReference type="Proteomes" id="UP000011864">
    <property type="component" value="Chromosome"/>
</dbReference>
<evidence type="ECO:0000313" key="16">
    <source>
        <dbReference type="Proteomes" id="UP000011864"/>
    </source>
</evidence>
<dbReference type="EMBL" id="CP003837">
    <property type="protein sequence ID" value="AGH44034.1"/>
    <property type="molecule type" value="Genomic_DNA"/>
</dbReference>
<feature type="site" description="Primary proton acceptor" evidence="11">
    <location>
        <position position="117"/>
    </location>
</feature>
<evidence type="ECO:0000256" key="7">
    <source>
        <dbReference type="ARBA" id="ARBA00022989"/>
    </source>
</evidence>
<keyword evidence="9 13" id="KW-0472">Membrane</keyword>
<reference evidence="15 16" key="1">
    <citation type="journal article" date="2013" name="Genome Announc.">
        <title>Complete Genome Sequence of Glaciecola psychrophila Strain 170T.</title>
        <authorList>
            <person name="Yin J."/>
            <person name="Chen J."/>
            <person name="Liu G."/>
            <person name="Yu Y."/>
            <person name="Song L."/>
            <person name="Wang X."/>
            <person name="Qu X."/>
        </authorList>
    </citation>
    <scope>NUCLEOTIDE SEQUENCE [LARGE SCALE GENOMIC DNA]</scope>
    <source>
        <strain evidence="15 16">170</strain>
    </source>
</reference>
<evidence type="ECO:0000256" key="5">
    <source>
        <dbReference type="ARBA" id="ARBA00022692"/>
    </source>
</evidence>
<dbReference type="GO" id="GO:0010461">
    <property type="term" value="F:light-activated monoatomic ion channel activity"/>
    <property type="evidence" value="ECO:0007669"/>
    <property type="project" value="InterPro"/>
</dbReference>
<comment type="PTM">
    <text evidence="12">Contains one covalently linked retinal chromophore.</text>
</comment>
<dbReference type="PANTHER" id="PTHR28286:SF2">
    <property type="entry name" value="BACTERIORHODOPSIN _OPSIN, NOPA (EUROFUNG)"/>
    <property type="match status" value="1"/>
</dbReference>
<keyword evidence="7 13" id="KW-1133">Transmembrane helix</keyword>
<dbReference type="InterPro" id="IPR001425">
    <property type="entry name" value="Arc/bac/fun_rhodopsins"/>
</dbReference>
<dbReference type="PIRSF" id="PIRSF038142">
    <property type="entry name" value="Rhodopsin_bac_prd"/>
    <property type="match status" value="1"/>
</dbReference>
<comment type="similarity">
    <text evidence="2">Belongs to the archaeal/bacterial/fungal opsin family.</text>
</comment>
<feature type="chain" id="PRO_5003898830" evidence="14">
    <location>
        <begin position="40"/>
        <end position="276"/>
    </location>
</feature>
<dbReference type="Gene3D" id="1.20.1070.10">
    <property type="entry name" value="Rhodopsin 7-helix transmembrane proteins"/>
    <property type="match status" value="1"/>
</dbReference>
<evidence type="ECO:0000256" key="2">
    <source>
        <dbReference type="ARBA" id="ARBA00008130"/>
    </source>
</evidence>
<keyword evidence="16" id="KW-1185">Reference proteome</keyword>
<evidence type="ECO:0000256" key="3">
    <source>
        <dbReference type="ARBA" id="ARBA00022543"/>
    </source>
</evidence>
<organism evidence="15 16">
    <name type="scientific">Paraglaciecola psychrophila 170</name>
    <dbReference type="NCBI Taxonomy" id="1129794"/>
    <lineage>
        <taxon>Bacteria</taxon>
        <taxon>Pseudomonadati</taxon>
        <taxon>Pseudomonadota</taxon>
        <taxon>Gammaproteobacteria</taxon>
        <taxon>Alteromonadales</taxon>
        <taxon>Alteromonadaceae</taxon>
        <taxon>Paraglaciecola</taxon>
    </lineage>
</organism>
<keyword evidence="4" id="KW-0716">Sensory transduction</keyword>
<feature type="transmembrane region" description="Helical" evidence="13">
    <location>
        <begin position="143"/>
        <end position="160"/>
    </location>
</feature>
<dbReference type="KEGG" id="gps:C427_1925"/>
<dbReference type="PROSITE" id="PS00950">
    <property type="entry name" value="BACTERIAL_OPSIN_1"/>
    <property type="match status" value="1"/>
</dbReference>
<dbReference type="PANTHER" id="PTHR28286">
    <property type="match status" value="1"/>
</dbReference>
<evidence type="ECO:0000256" key="10">
    <source>
        <dbReference type="ARBA" id="ARBA00023170"/>
    </source>
</evidence>
<feature type="transmembrane region" description="Helical" evidence="13">
    <location>
        <begin position="81"/>
        <end position="98"/>
    </location>
</feature>
<feature type="transmembrane region" description="Helical" evidence="13">
    <location>
        <begin position="49"/>
        <end position="69"/>
    </location>
</feature>
<dbReference type="InterPro" id="IPR018229">
    <property type="entry name" value="Rhodopsin_retinal_BS"/>
</dbReference>
<proteinExistence type="inferred from homology"/>
<dbReference type="CDD" id="cd15242">
    <property type="entry name" value="7tm_Proteorhodopsin"/>
    <property type="match status" value="1"/>
</dbReference>